<feature type="transmembrane region" description="Helical" evidence="9">
    <location>
        <begin position="377"/>
        <end position="401"/>
    </location>
</feature>
<name>A0A7D9J2M8_PARCT</name>
<keyword evidence="4 9" id="KW-0812">Transmembrane</keyword>
<dbReference type="AlphaFoldDB" id="A0A7D9J2M8"/>
<keyword evidence="11" id="KW-1185">Reference proteome</keyword>
<accession>A0A7D9J2M8</accession>
<evidence type="ECO:0000313" key="10">
    <source>
        <dbReference type="EMBL" id="CAB4020294.1"/>
    </source>
</evidence>
<dbReference type="OrthoDB" id="9979195at2759"/>
<evidence type="ECO:0000256" key="5">
    <source>
        <dbReference type="ARBA" id="ARBA00022824"/>
    </source>
</evidence>
<dbReference type="EMBL" id="CACRXK020010885">
    <property type="protein sequence ID" value="CAB4020294.1"/>
    <property type="molecule type" value="Genomic_DNA"/>
</dbReference>
<comment type="function">
    <text evidence="8 9">Intramembrane glycolipid transporter that operates in the biosynthetic pathway of dolichol-linked oligosaccharides, the glycan precursors employed in protein asparagine (N)-glycosylation. The sequential addition of sugars to dolichol pyrophosphate produces dolichol-linked oligosaccharides containing fourteen sugars, including two GlcNAcs, nine mannoses and three glucoses. Once assembled, the oligosaccharide is transferred from the lipid to nascent proteins by oligosaccharyltransferases. The assembly of dolichol-linked oligosaccharides begins on the cytosolic side of the endoplasmic reticulum membrane and finishes in its lumen. RFT1 could mediate the translocation of the cytosolically oriented intermediate DolPP-GlcNAc2Man5, produced by ALG11, into the ER lumen where dolichol-linked oligosaccharides assembly continues. However, the intramembrane lipid transporter activity could not be confirmed in vitro.</text>
</comment>
<feature type="transmembrane region" description="Helical" evidence="9">
    <location>
        <begin position="20"/>
        <end position="40"/>
    </location>
</feature>
<feature type="transmembrane region" description="Helical" evidence="9">
    <location>
        <begin position="506"/>
        <end position="523"/>
    </location>
</feature>
<evidence type="ECO:0000256" key="7">
    <source>
        <dbReference type="ARBA" id="ARBA00023136"/>
    </source>
</evidence>
<keyword evidence="7 9" id="KW-0472">Membrane</keyword>
<feature type="transmembrane region" description="Helical" evidence="9">
    <location>
        <begin position="327"/>
        <end position="357"/>
    </location>
</feature>
<protein>
    <recommendedName>
        <fullName evidence="9">Protein RFT1 homolog</fullName>
    </recommendedName>
</protein>
<dbReference type="PANTHER" id="PTHR13117">
    <property type="entry name" value="ENDOPLASMIC RETICULUM MULTISPAN TRANSMEMBRANE PROTEIN-RELATED"/>
    <property type="match status" value="1"/>
</dbReference>
<evidence type="ECO:0000256" key="2">
    <source>
        <dbReference type="ARBA" id="ARBA00004922"/>
    </source>
</evidence>
<evidence type="ECO:0000256" key="4">
    <source>
        <dbReference type="ARBA" id="ARBA00022692"/>
    </source>
</evidence>
<feature type="transmembrane region" description="Helical" evidence="9">
    <location>
        <begin position="413"/>
        <end position="430"/>
    </location>
</feature>
<comment type="pathway">
    <text evidence="2">Protein modification; protein glycosylation.</text>
</comment>
<dbReference type="Proteomes" id="UP001152795">
    <property type="component" value="Unassembled WGS sequence"/>
</dbReference>
<keyword evidence="5" id="KW-0256">Endoplasmic reticulum</keyword>
<evidence type="ECO:0000256" key="8">
    <source>
        <dbReference type="ARBA" id="ARBA00045912"/>
    </source>
</evidence>
<reference evidence="10" key="1">
    <citation type="submission" date="2020-04" db="EMBL/GenBank/DDBJ databases">
        <authorList>
            <person name="Alioto T."/>
            <person name="Alioto T."/>
            <person name="Gomez Garrido J."/>
        </authorList>
    </citation>
    <scope>NUCLEOTIDE SEQUENCE</scope>
    <source>
        <strain evidence="10">A484AB</strain>
    </source>
</reference>
<dbReference type="Pfam" id="PF04506">
    <property type="entry name" value="Rft-1"/>
    <property type="match status" value="1"/>
</dbReference>
<comment type="subcellular location">
    <subcellularLocation>
        <location evidence="1 9">Endoplasmic reticulum membrane</location>
        <topology evidence="1 9">Multi-pass membrane protein</topology>
    </subcellularLocation>
</comment>
<proteinExistence type="inferred from homology"/>
<dbReference type="GO" id="GO:0034203">
    <property type="term" value="P:glycolipid translocation"/>
    <property type="evidence" value="ECO:0007669"/>
    <property type="project" value="TreeGrafter"/>
</dbReference>
<evidence type="ECO:0000256" key="9">
    <source>
        <dbReference type="RuleBase" id="RU365067"/>
    </source>
</evidence>
<dbReference type="GO" id="GO:0005789">
    <property type="term" value="C:endoplasmic reticulum membrane"/>
    <property type="evidence" value="ECO:0007669"/>
    <property type="project" value="UniProtKB-SubCell"/>
</dbReference>
<keyword evidence="6 9" id="KW-1133">Transmembrane helix</keyword>
<gene>
    <name evidence="10" type="ORF">PACLA_8A015431</name>
</gene>
<evidence type="ECO:0000256" key="1">
    <source>
        <dbReference type="ARBA" id="ARBA00004477"/>
    </source>
</evidence>
<feature type="transmembrane region" description="Helical" evidence="9">
    <location>
        <begin position="183"/>
        <end position="205"/>
    </location>
</feature>
<sequence length="544" mass="62042">MASSNDVLQSAMKSASYNVLLQISLRVVTFLMNAFILRFISRETLGLVNVRLTLLYTTILFLAREAFRKTCLSHSAKSKETKWDQIINLVWLTVPLGVLASIIFGFIWLNWLETPPVGLAKDYSISVLCFAFCAVLELMAEPLWIVFQCHLFVRLKVVIEGLAVLFRCITAVLLVYFIPSLGLLAFCFAQLMQSLTYFLLYYVYFSHFIAVNTPKNDKEFPLQTFNHILPTRQSVNNPLVNFELLSLTWSFFKQSLLKQILTEGERYVMTFFNALTLAQQGVYDVINNLGSLAARFIFLPVEESYYLFFSQTLVRDKPASKQPQENLYLAAVTLESVLKFVLLIGMTIVIFGYSYSLLALDIYGGSILSLGEGPTQLRWHCFYILIIAVNGITECFMFATMSQTAVDKYNQKMVVFSIIFLLSSWFLTHFGAVGFIFANCLNMILRIIHSIIYIKEYFHDTKLTPLQGLLPSKPVIVAYVLAYILTSSSEAMFCCSYGWFWRVCHIANGGLCLSAVALTIYLTEENLLQFVKKQLFPKLRTKME</sequence>
<organism evidence="10 11">
    <name type="scientific">Paramuricea clavata</name>
    <name type="common">Red gorgonian</name>
    <name type="synonym">Violescent sea-whip</name>
    <dbReference type="NCBI Taxonomy" id="317549"/>
    <lineage>
        <taxon>Eukaryota</taxon>
        <taxon>Metazoa</taxon>
        <taxon>Cnidaria</taxon>
        <taxon>Anthozoa</taxon>
        <taxon>Octocorallia</taxon>
        <taxon>Malacalcyonacea</taxon>
        <taxon>Plexauridae</taxon>
        <taxon>Paramuricea</taxon>
    </lineage>
</organism>
<feature type="transmembrane region" description="Helical" evidence="9">
    <location>
        <begin position="157"/>
        <end position="177"/>
    </location>
</feature>
<evidence type="ECO:0000313" key="11">
    <source>
        <dbReference type="Proteomes" id="UP001152795"/>
    </source>
</evidence>
<feature type="transmembrane region" description="Helical" evidence="9">
    <location>
        <begin position="88"/>
        <end position="111"/>
    </location>
</feature>
<comment type="similarity">
    <text evidence="3 9">Belongs to the RFT1 family.</text>
</comment>
<evidence type="ECO:0000256" key="6">
    <source>
        <dbReference type="ARBA" id="ARBA00022989"/>
    </source>
</evidence>
<feature type="transmembrane region" description="Helical" evidence="9">
    <location>
        <begin position="123"/>
        <end position="145"/>
    </location>
</feature>
<evidence type="ECO:0000256" key="3">
    <source>
        <dbReference type="ARBA" id="ARBA00010288"/>
    </source>
</evidence>
<dbReference type="PANTHER" id="PTHR13117:SF5">
    <property type="entry name" value="PROTEIN RFT1 HOMOLOG"/>
    <property type="match status" value="1"/>
</dbReference>
<dbReference type="GO" id="GO:0006488">
    <property type="term" value="P:dolichol-linked oligosaccharide biosynthetic process"/>
    <property type="evidence" value="ECO:0007669"/>
    <property type="project" value="InterPro"/>
</dbReference>
<comment type="caution">
    <text evidence="10">The sequence shown here is derived from an EMBL/GenBank/DDBJ whole genome shotgun (WGS) entry which is preliminary data.</text>
</comment>
<comment type="caution">
    <text evidence="9">Lacks conserved residue(s) required for the propagation of feature annotation.</text>
</comment>
<dbReference type="InterPro" id="IPR007594">
    <property type="entry name" value="RFT1"/>
</dbReference>